<evidence type="ECO:0000313" key="8">
    <source>
        <dbReference type="EMBL" id="AFD00472.1"/>
    </source>
</evidence>
<feature type="binding site" evidence="6">
    <location>
        <position position="296"/>
    </location>
    <ligand>
        <name>[4Fe-4S] cluster</name>
        <dbReference type="ChEBI" id="CHEBI:49883"/>
        <note>4Fe-4S-S-AdoMet</note>
    </ligand>
</feature>
<dbReference type="KEGG" id="mez:Mtc_1728"/>
<accession>H8I901</accession>
<reference evidence="8 9" key="1">
    <citation type="journal article" date="2012" name="J. Bacteriol.">
        <title>Complete genome sequence of a thermophilic methanogen, Methanocella conradii HZ254, isolated from Chinese rice field soil.</title>
        <authorList>
            <person name="Lu Z."/>
            <person name="Lu Y."/>
        </authorList>
    </citation>
    <scope>NUCLEOTIDE SEQUENCE [LARGE SCALE GENOMIC DNA]</scope>
    <source>
        <strain evidence="9">DSM 24694 / JCM 17849 / CGMCC 1.5162 / HZ254</strain>
    </source>
</reference>
<keyword evidence="9" id="KW-1185">Reference proteome</keyword>
<feature type="domain" description="Radical SAM core" evidence="7">
    <location>
        <begin position="282"/>
        <end position="551"/>
    </location>
</feature>
<dbReference type="Pfam" id="PF11842">
    <property type="entry name" value="DUF3362"/>
    <property type="match status" value="1"/>
</dbReference>
<dbReference type="InterPro" id="IPR013704">
    <property type="entry name" value="UPF0313_N"/>
</dbReference>
<dbReference type="PROSITE" id="PS51918">
    <property type="entry name" value="RADICAL_SAM"/>
    <property type="match status" value="1"/>
</dbReference>
<dbReference type="SFLD" id="SFLDS00029">
    <property type="entry name" value="Radical_SAM"/>
    <property type="match status" value="1"/>
</dbReference>
<keyword evidence="1 6" id="KW-0004">4Fe-4S</keyword>
<evidence type="ECO:0000259" key="7">
    <source>
        <dbReference type="PROSITE" id="PS51918"/>
    </source>
</evidence>
<dbReference type="HOGENOM" id="CLU_018288_2_0_2"/>
<evidence type="ECO:0000313" key="9">
    <source>
        <dbReference type="Proteomes" id="UP000005233"/>
    </source>
</evidence>
<dbReference type="SFLD" id="SFLDG01069">
    <property type="entry name" value="UPF0313"/>
    <property type="match status" value="1"/>
</dbReference>
<dbReference type="InterPro" id="IPR023404">
    <property type="entry name" value="rSAM_horseshoe"/>
</dbReference>
<dbReference type="SUPFAM" id="SSF102114">
    <property type="entry name" value="Radical SAM enzymes"/>
    <property type="match status" value="1"/>
</dbReference>
<comment type="similarity">
    <text evidence="6">Belongs to the UPF0313 family.</text>
</comment>
<dbReference type="InterPro" id="IPR006638">
    <property type="entry name" value="Elp3/MiaA/NifB-like_rSAM"/>
</dbReference>
<evidence type="ECO:0000256" key="1">
    <source>
        <dbReference type="ARBA" id="ARBA00022485"/>
    </source>
</evidence>
<dbReference type="Gene3D" id="3.80.30.20">
    <property type="entry name" value="tm_1862 like domain"/>
    <property type="match status" value="1"/>
</dbReference>
<dbReference type="InterPro" id="IPR022946">
    <property type="entry name" value="UPF0313"/>
</dbReference>
<dbReference type="InterPro" id="IPR007197">
    <property type="entry name" value="rSAM"/>
</dbReference>
<dbReference type="SFLD" id="SFLDG01082">
    <property type="entry name" value="B12-binding_domain_containing"/>
    <property type="match status" value="1"/>
</dbReference>
<dbReference type="GO" id="GO:0005506">
    <property type="term" value="F:iron ion binding"/>
    <property type="evidence" value="ECO:0007669"/>
    <property type="project" value="UniProtKB-UniRule"/>
</dbReference>
<dbReference type="Pfam" id="PF04055">
    <property type="entry name" value="Radical_SAM"/>
    <property type="match status" value="1"/>
</dbReference>
<keyword evidence="3 6" id="KW-0479">Metal-binding</keyword>
<dbReference type="NCBIfam" id="TIGR03904">
    <property type="entry name" value="SAM_YgiQ"/>
    <property type="match status" value="1"/>
</dbReference>
<dbReference type="Proteomes" id="UP000005233">
    <property type="component" value="Chromosome"/>
</dbReference>
<feature type="binding site" evidence="6">
    <location>
        <position position="303"/>
    </location>
    <ligand>
        <name>[4Fe-4S] cluster</name>
        <dbReference type="ChEBI" id="CHEBI:49883"/>
        <note>4Fe-4S-S-AdoMet</note>
    </ligand>
</feature>
<evidence type="ECO:0000256" key="3">
    <source>
        <dbReference type="ARBA" id="ARBA00022723"/>
    </source>
</evidence>
<gene>
    <name evidence="8" type="ordered locus">Mtc_1728</name>
</gene>
<comment type="cofactor">
    <cofactor evidence="6">
        <name>[4Fe-4S] cluster</name>
        <dbReference type="ChEBI" id="CHEBI:49883"/>
    </cofactor>
    <text evidence="6">Binds 1 [4Fe-4S] cluster. The cluster is coordinated with 3 cysteines and an exchangeable S-adenosyl-L-methionine.</text>
</comment>
<dbReference type="SMART" id="SM00729">
    <property type="entry name" value="Elp3"/>
    <property type="match status" value="1"/>
</dbReference>
<dbReference type="HAMAP" id="MF_01251">
    <property type="entry name" value="UPF0313"/>
    <property type="match status" value="1"/>
</dbReference>
<evidence type="ECO:0000256" key="6">
    <source>
        <dbReference type="HAMAP-Rule" id="MF_01251"/>
    </source>
</evidence>
<dbReference type="InterPro" id="IPR058240">
    <property type="entry name" value="rSAM_sf"/>
</dbReference>
<evidence type="ECO:0000256" key="5">
    <source>
        <dbReference type="ARBA" id="ARBA00023014"/>
    </source>
</evidence>
<name>H8I901_METCZ</name>
<proteinExistence type="inferred from homology"/>
<dbReference type="InterPro" id="IPR024560">
    <property type="entry name" value="UPF0313_C"/>
</dbReference>
<keyword evidence="5 6" id="KW-0411">Iron-sulfur</keyword>
<dbReference type="PANTHER" id="PTHR32331:SF0">
    <property type="entry name" value="UPF0313 PROTEIN YGIQ"/>
    <property type="match status" value="1"/>
</dbReference>
<dbReference type="eggNOG" id="arCOG04984">
    <property type="taxonomic scope" value="Archaea"/>
</dbReference>
<dbReference type="STRING" id="1041930.Mtc_1728"/>
<dbReference type="AlphaFoldDB" id="H8I901"/>
<feature type="binding site" evidence="6">
    <location>
        <position position="300"/>
    </location>
    <ligand>
        <name>[4Fe-4S] cluster</name>
        <dbReference type="ChEBI" id="CHEBI:49883"/>
        <note>4Fe-4S-S-AdoMet</note>
    </ligand>
</feature>
<dbReference type="Pfam" id="PF08497">
    <property type="entry name" value="Radical_SAM_N"/>
    <property type="match status" value="1"/>
</dbReference>
<keyword evidence="2 6" id="KW-0949">S-adenosyl-L-methionine</keyword>
<evidence type="ECO:0000256" key="4">
    <source>
        <dbReference type="ARBA" id="ARBA00023004"/>
    </source>
</evidence>
<organism evidence="8 9">
    <name type="scientific">Methanocella conradii (strain DSM 24694 / JCM 17849 / CGMCC 1.5162 / HZ254)</name>
    <dbReference type="NCBI Taxonomy" id="1041930"/>
    <lineage>
        <taxon>Archaea</taxon>
        <taxon>Methanobacteriati</taxon>
        <taxon>Methanobacteriota</taxon>
        <taxon>Stenosarchaea group</taxon>
        <taxon>Methanomicrobia</taxon>
        <taxon>Methanocellales</taxon>
        <taxon>Methanocellaceae</taxon>
        <taxon>Methanocella</taxon>
    </lineage>
</organism>
<protein>
    <submittedName>
        <fullName evidence="8">Radical SAM protein YgiQ</fullName>
    </submittedName>
</protein>
<sequence length="592" mass="66595">MSREEMKSRGWEQCDIIIVCGDAYVDHPSFGSALIGRVLEDAGYKVGMIAQPINKEDFSALGEPGLCFCVSSGNVDSMVNNYTANKRIRSEDDYSPGGRGGRRPDRAVIVYCNMIREAYKDTPIIIGGIEASLRRFAHYDYWDDKVRQSILADAPADLITYGMAEKPLLEVVGRLKKGENIHDIRGVRGTVIKTKSLDMEGYVEIPDFKAVSTDKMAYARAFKAYSDEQDPFHGRTVVQRHPKTIIVQYPPPMPMSTAELDHIYELPYTRRPHPSYKEEIPALKTVMFSITSHRGCFGGCSFCAITNHQGRIVQSRSIESIVNEAKKLARMPEFKGTITDIGGPTANMYAMGCEKQSKVGACRDKLCLYPSPCPSLKKDHGKLIELLKAVQAVPGVKNVFIGSGIRYDLAMQDEGYLYQICKNNISGQLKVAPEHVSREVTDAMCKPSIETYKKFVARYKEINKELGKEQYIIPYFISGHPGCTLKDAIELAEFVRDMGYYVEQVQDFTPTPSTLSTCIYYTGFNPYTGKTVYVPRSMEERRMQRALLQYKNPENYDLVKKALIKAGRKDLIGYGPKCLIPPSRPYHHKKKG</sequence>
<dbReference type="GO" id="GO:0003824">
    <property type="term" value="F:catalytic activity"/>
    <property type="evidence" value="ECO:0007669"/>
    <property type="project" value="InterPro"/>
</dbReference>
<keyword evidence="4 6" id="KW-0408">Iron</keyword>
<evidence type="ECO:0000256" key="2">
    <source>
        <dbReference type="ARBA" id="ARBA00022691"/>
    </source>
</evidence>
<dbReference type="PANTHER" id="PTHR32331">
    <property type="entry name" value="UPF0313 PROTEIN YGIQ"/>
    <property type="match status" value="1"/>
</dbReference>
<dbReference type="EMBL" id="CP003243">
    <property type="protein sequence ID" value="AFD00472.1"/>
    <property type="molecule type" value="Genomic_DNA"/>
</dbReference>
<dbReference type="GO" id="GO:0051539">
    <property type="term" value="F:4 iron, 4 sulfur cluster binding"/>
    <property type="evidence" value="ECO:0007669"/>
    <property type="project" value="UniProtKB-KW"/>
</dbReference>